<dbReference type="EMBL" id="UINC01009554">
    <property type="protein sequence ID" value="SVA42833.1"/>
    <property type="molecule type" value="Genomic_DNA"/>
</dbReference>
<dbReference type="InterPro" id="IPR028994">
    <property type="entry name" value="Integrin_alpha_N"/>
</dbReference>
<evidence type="ECO:0000313" key="2">
    <source>
        <dbReference type="EMBL" id="SVA42833.1"/>
    </source>
</evidence>
<dbReference type="AlphaFoldDB" id="A0A381VTE5"/>
<sequence>MSKYFHSLTLLVLAIIYTPITATDIDSSFSVKWQTIPWGSGGLHPAGPPWSMVGPYDFDGDGYGDFVVSSSYTGSYCNDVYHYEAVDDDSVALIWLYTFSELSCTADNFSSVAVGDVDGDSNPEILALVDTDPGVGGQHGLQIFEWDPVLNRFPDTPTTTWDMLMDSVWEAGQILAAELDGDDSQEIIVSVMDGPWESQGSSRFLIFELENNDLESPSWNMEYEDYTTTNWSGYNISVGDLDQDGLIEIYTIANEYYHLIIYENLGSPDAYEYQTDFYVSFELYEQGNQSIIIANLDGDNTNELYAVTSGTNTSTGTLLTPGYFYAVQGADDIMQLTFENFNFFSDYPGGLRQINIGDADGDGNPNLYLAGHYNEALYDWEYLGGDPLAVENYSEHIIFMDDTTDNFTPENDQGRIRMAKVFAGDIDNDGQGDLLFSSASFAPDKPQLYMIEHTNELSTGDEDEVKPDKFSLSENYPNPFNPKTQFSYYLPESGIINLAVYDILGKEVYKFFNGYQQA</sequence>
<feature type="non-terminal residue" evidence="2">
    <location>
        <position position="518"/>
    </location>
</feature>
<keyword evidence="1" id="KW-0732">Signal</keyword>
<dbReference type="Pfam" id="PF13517">
    <property type="entry name" value="FG-GAP_3"/>
    <property type="match status" value="1"/>
</dbReference>
<organism evidence="2">
    <name type="scientific">marine metagenome</name>
    <dbReference type="NCBI Taxonomy" id="408172"/>
    <lineage>
        <taxon>unclassified sequences</taxon>
        <taxon>metagenomes</taxon>
        <taxon>ecological metagenomes</taxon>
    </lineage>
</organism>
<dbReference type="PANTHER" id="PTHR44103">
    <property type="entry name" value="PROPROTEIN CONVERTASE P"/>
    <property type="match status" value="1"/>
</dbReference>
<dbReference type="InterPro" id="IPR013517">
    <property type="entry name" value="FG-GAP"/>
</dbReference>
<dbReference type="SUPFAM" id="SSF69318">
    <property type="entry name" value="Integrin alpha N-terminal domain"/>
    <property type="match status" value="1"/>
</dbReference>
<dbReference type="PANTHER" id="PTHR44103:SF1">
    <property type="entry name" value="PROPROTEIN CONVERTASE P"/>
    <property type="match status" value="1"/>
</dbReference>
<gene>
    <name evidence="2" type="ORF">METZ01_LOCUS95687</name>
</gene>
<proteinExistence type="predicted"/>
<accession>A0A381VTE5</accession>
<name>A0A381VTE5_9ZZZZ</name>
<evidence type="ECO:0008006" key="3">
    <source>
        <dbReference type="Google" id="ProtNLM"/>
    </source>
</evidence>
<protein>
    <recommendedName>
        <fullName evidence="3">VCBS repeat-containing protein</fullName>
    </recommendedName>
</protein>
<evidence type="ECO:0000256" key="1">
    <source>
        <dbReference type="ARBA" id="ARBA00022729"/>
    </source>
</evidence>
<reference evidence="2" key="1">
    <citation type="submission" date="2018-05" db="EMBL/GenBank/DDBJ databases">
        <authorList>
            <person name="Lanie J.A."/>
            <person name="Ng W.-L."/>
            <person name="Kazmierczak K.M."/>
            <person name="Andrzejewski T.M."/>
            <person name="Davidsen T.M."/>
            <person name="Wayne K.J."/>
            <person name="Tettelin H."/>
            <person name="Glass J.I."/>
            <person name="Rusch D."/>
            <person name="Podicherti R."/>
            <person name="Tsui H.-C.T."/>
            <person name="Winkler M.E."/>
        </authorList>
    </citation>
    <scope>NUCLEOTIDE SEQUENCE</scope>
</reference>